<feature type="transmembrane region" description="Helical" evidence="2">
    <location>
        <begin position="275"/>
        <end position="293"/>
    </location>
</feature>
<feature type="domain" description="MIR" evidence="4">
    <location>
        <begin position="58"/>
        <end position="114"/>
    </location>
</feature>
<feature type="region of interest" description="Disordered" evidence="3">
    <location>
        <begin position="1"/>
        <end position="27"/>
    </location>
</feature>
<dbReference type="Pfam" id="PF02815">
    <property type="entry name" value="MIR"/>
    <property type="match status" value="1"/>
</dbReference>
<dbReference type="Proteomes" id="UP001211907">
    <property type="component" value="Unassembled WGS sequence"/>
</dbReference>
<dbReference type="SMART" id="SM00472">
    <property type="entry name" value="MIR"/>
    <property type="match status" value="3"/>
</dbReference>
<evidence type="ECO:0000256" key="1">
    <source>
        <dbReference type="ARBA" id="ARBA00022737"/>
    </source>
</evidence>
<keyword evidence="2" id="KW-0256">Endoplasmic reticulum</keyword>
<dbReference type="SUPFAM" id="SSF82109">
    <property type="entry name" value="MIR domain"/>
    <property type="match status" value="1"/>
</dbReference>
<gene>
    <name evidence="5" type="primary">PMT2_1</name>
    <name evidence="5" type="ORF">HK100_004044</name>
</gene>
<dbReference type="PANTHER" id="PTHR10050">
    <property type="entry name" value="DOLICHYL-PHOSPHATE-MANNOSE--PROTEIN MANNOSYLTRANSFERASE"/>
    <property type="match status" value="1"/>
</dbReference>
<dbReference type="InterPro" id="IPR016093">
    <property type="entry name" value="MIR_motif"/>
</dbReference>
<comment type="catalytic activity">
    <reaction evidence="2">
        <text>a di-trans,poly-cis-dolichyl beta-D-mannosyl phosphate + L-seryl-[protein] = 3-O-(alpha-D-mannosyl)-L-seryl-[protein] + a di-trans,poly-cis-dolichyl phosphate + H(+)</text>
        <dbReference type="Rhea" id="RHEA:17377"/>
        <dbReference type="Rhea" id="RHEA-COMP:9863"/>
        <dbReference type="Rhea" id="RHEA-COMP:13546"/>
        <dbReference type="Rhea" id="RHEA-COMP:19498"/>
        <dbReference type="Rhea" id="RHEA-COMP:19501"/>
        <dbReference type="ChEBI" id="CHEBI:15378"/>
        <dbReference type="ChEBI" id="CHEBI:29999"/>
        <dbReference type="ChEBI" id="CHEBI:57683"/>
        <dbReference type="ChEBI" id="CHEBI:58211"/>
        <dbReference type="ChEBI" id="CHEBI:137321"/>
        <dbReference type="EC" id="2.4.1.109"/>
    </reaction>
</comment>
<feature type="transmembrane region" description="Helical" evidence="2">
    <location>
        <begin position="300"/>
        <end position="320"/>
    </location>
</feature>
<comment type="caution">
    <text evidence="5">The sequence shown here is derived from an EMBL/GenBank/DDBJ whole genome shotgun (WGS) entry which is preliminary data.</text>
</comment>
<dbReference type="PROSITE" id="PS50919">
    <property type="entry name" value="MIR"/>
    <property type="match status" value="1"/>
</dbReference>
<dbReference type="PANTHER" id="PTHR10050:SF46">
    <property type="entry name" value="PROTEIN O-MANNOSYL-TRANSFERASE 2"/>
    <property type="match status" value="1"/>
</dbReference>
<protein>
    <recommendedName>
        <fullName evidence="2">Dolichyl-phosphate-mannose--protein mannosyltransferase</fullName>
        <ecNumber evidence="2">2.4.1.109</ecNumber>
    </recommendedName>
</protein>
<keyword evidence="1" id="KW-0677">Repeat</keyword>
<feature type="compositionally biased region" description="Gly residues" evidence="3">
    <location>
        <begin position="1"/>
        <end position="10"/>
    </location>
</feature>
<evidence type="ECO:0000259" key="4">
    <source>
        <dbReference type="PROSITE" id="PS50919"/>
    </source>
</evidence>
<name>A0AAD5XE39_9FUNG</name>
<dbReference type="GO" id="GO:0004169">
    <property type="term" value="F:dolichyl-phosphate-mannose-protein mannosyltransferase activity"/>
    <property type="evidence" value="ECO:0007669"/>
    <property type="project" value="UniProtKB-UniRule"/>
</dbReference>
<evidence type="ECO:0000256" key="3">
    <source>
        <dbReference type="SAM" id="MobiDB-lite"/>
    </source>
</evidence>
<dbReference type="Gene3D" id="2.80.10.50">
    <property type="match status" value="1"/>
</dbReference>
<comment type="subcellular location">
    <subcellularLocation>
        <location evidence="2">Endoplasmic reticulum membrane</location>
        <topology evidence="2">Multi-pass membrane protein</topology>
    </subcellularLocation>
</comment>
<dbReference type="Pfam" id="PF16192">
    <property type="entry name" value="PMT_4TMC"/>
    <property type="match status" value="2"/>
</dbReference>
<organism evidence="5 6">
    <name type="scientific">Physocladia obscura</name>
    <dbReference type="NCBI Taxonomy" id="109957"/>
    <lineage>
        <taxon>Eukaryota</taxon>
        <taxon>Fungi</taxon>
        <taxon>Fungi incertae sedis</taxon>
        <taxon>Chytridiomycota</taxon>
        <taxon>Chytridiomycota incertae sedis</taxon>
        <taxon>Chytridiomycetes</taxon>
        <taxon>Chytridiales</taxon>
        <taxon>Chytriomycetaceae</taxon>
        <taxon>Physocladia</taxon>
    </lineage>
</organism>
<dbReference type="EMBL" id="JADGJH010002052">
    <property type="protein sequence ID" value="KAJ3104533.1"/>
    <property type="molecule type" value="Genomic_DNA"/>
</dbReference>
<accession>A0AAD5XE39</accession>
<keyword evidence="6" id="KW-1185">Reference proteome</keyword>
<dbReference type="InterPro" id="IPR027005">
    <property type="entry name" value="PMT-like"/>
</dbReference>
<sequence length="347" mass="39459">MKNNARGGGLLHSHIQRYPPGASGSEQQQITCYSHKDVNNNWIVIAPANETMPAEGEIRYLYEGDIIRLEHEQTKHLLHSHSLAAPITKSQWEVSGYGKADIDDPNDLWKVEIIKDDRPKSTKERREVRSLTTRFALRHVRLGCLLHSGDGVNYPEWGFKQAEVYCEKKDDPSSLGNLWNVEQHWNSLLPPGGAAAYPSNFWRDFVDLNVAMWTTNNALTPDDTKEPDALTSKPLQWPFMEVGLRMCGWGDNELKFYLLGNPIVWIGSSVGLHHYFPALYFAIILFAFIVDHLGKRVGKVLHTFILLALSTAVIGVFVYFSDFAFGMDGPAEQWKARQWRSTWNIYG</sequence>
<evidence type="ECO:0000256" key="2">
    <source>
        <dbReference type="RuleBase" id="RU367007"/>
    </source>
</evidence>
<comment type="function">
    <text evidence="2">Transfers mannose from Dol-P-mannose to Ser or Thr residues on proteins.</text>
</comment>
<comment type="caution">
    <text evidence="2">Lacks conserved residue(s) required for the propagation of feature annotation.</text>
</comment>
<reference evidence="5" key="1">
    <citation type="submission" date="2020-05" db="EMBL/GenBank/DDBJ databases">
        <title>Phylogenomic resolution of chytrid fungi.</title>
        <authorList>
            <person name="Stajich J.E."/>
            <person name="Amses K."/>
            <person name="Simmons R."/>
            <person name="Seto K."/>
            <person name="Myers J."/>
            <person name="Bonds A."/>
            <person name="Quandt C.A."/>
            <person name="Barry K."/>
            <person name="Liu P."/>
            <person name="Grigoriev I."/>
            <person name="Longcore J.E."/>
            <person name="James T.Y."/>
        </authorList>
    </citation>
    <scope>NUCLEOTIDE SEQUENCE</scope>
    <source>
        <strain evidence="5">JEL0513</strain>
    </source>
</reference>
<dbReference type="EC" id="2.4.1.109" evidence="2"/>
<dbReference type="AlphaFoldDB" id="A0AAD5XE39"/>
<keyword evidence="2" id="KW-0812">Transmembrane</keyword>
<dbReference type="InterPro" id="IPR036300">
    <property type="entry name" value="MIR_dom_sf"/>
</dbReference>
<dbReference type="InterPro" id="IPR032421">
    <property type="entry name" value="PMT_4TMC"/>
</dbReference>
<keyword evidence="2" id="KW-0328">Glycosyltransferase</keyword>
<evidence type="ECO:0000313" key="5">
    <source>
        <dbReference type="EMBL" id="KAJ3104533.1"/>
    </source>
</evidence>
<keyword evidence="2" id="KW-0472">Membrane</keyword>
<keyword evidence="2" id="KW-1133">Transmembrane helix</keyword>
<comment type="pathway">
    <text evidence="2">Protein modification; protein glycosylation.</text>
</comment>
<comment type="catalytic activity">
    <reaction evidence="2">
        <text>a di-trans,poly-cis-dolichyl beta-D-mannosyl phosphate + L-threonyl-[protein] = 3-O-(alpha-D-mannosyl)-L-threonyl-[protein] + a di-trans,poly-cis-dolichyl phosphate + H(+)</text>
        <dbReference type="Rhea" id="RHEA:53396"/>
        <dbReference type="Rhea" id="RHEA-COMP:11060"/>
        <dbReference type="Rhea" id="RHEA-COMP:13547"/>
        <dbReference type="Rhea" id="RHEA-COMP:19498"/>
        <dbReference type="Rhea" id="RHEA-COMP:19501"/>
        <dbReference type="ChEBI" id="CHEBI:15378"/>
        <dbReference type="ChEBI" id="CHEBI:30013"/>
        <dbReference type="ChEBI" id="CHEBI:57683"/>
        <dbReference type="ChEBI" id="CHEBI:58211"/>
        <dbReference type="ChEBI" id="CHEBI:137323"/>
        <dbReference type="EC" id="2.4.1.109"/>
    </reaction>
</comment>
<comment type="similarity">
    <text evidence="2">Belongs to the glycosyltransferase 39 family.</text>
</comment>
<dbReference type="GO" id="GO:0005789">
    <property type="term" value="C:endoplasmic reticulum membrane"/>
    <property type="evidence" value="ECO:0007669"/>
    <property type="project" value="UniProtKB-SubCell"/>
</dbReference>
<evidence type="ECO:0000313" key="6">
    <source>
        <dbReference type="Proteomes" id="UP001211907"/>
    </source>
</evidence>
<keyword evidence="2" id="KW-0808">Transferase</keyword>
<proteinExistence type="inferred from homology"/>